<accession>A0AAE3KUV5</accession>
<comment type="caution">
    <text evidence="5">The sequence shown here is derived from an EMBL/GenBank/DDBJ whole genome shotgun (WGS) entry which is preliminary data.</text>
</comment>
<reference evidence="5 6" key="1">
    <citation type="submission" date="2018-11" db="EMBL/GenBank/DDBJ databases">
        <title>Novel bacteria species description.</title>
        <authorList>
            <person name="Han J.-H."/>
        </authorList>
    </citation>
    <scope>NUCLEOTIDE SEQUENCE [LARGE SCALE GENOMIC DNA]</scope>
    <source>
        <strain evidence="5 6">KCTC23259</strain>
    </source>
</reference>
<dbReference type="Pfam" id="PF00565">
    <property type="entry name" value="SNase"/>
    <property type="match status" value="1"/>
</dbReference>
<proteinExistence type="predicted"/>
<dbReference type="InterPro" id="IPR035437">
    <property type="entry name" value="SNase_OB-fold_sf"/>
</dbReference>
<feature type="domain" description="TNase-like" evidence="4">
    <location>
        <begin position="16"/>
        <end position="148"/>
    </location>
</feature>
<dbReference type="EMBL" id="RJUF01000183">
    <property type="protein sequence ID" value="MCP9765398.1"/>
    <property type="molecule type" value="Genomic_DNA"/>
</dbReference>
<dbReference type="SUPFAM" id="SSF50199">
    <property type="entry name" value="Staphylococcal nuclease"/>
    <property type="match status" value="1"/>
</dbReference>
<keyword evidence="2" id="KW-0255">Endonuclease</keyword>
<keyword evidence="3" id="KW-0378">Hydrolase</keyword>
<dbReference type="SMART" id="SM00318">
    <property type="entry name" value="SNc"/>
    <property type="match status" value="1"/>
</dbReference>
<keyword evidence="6" id="KW-1185">Reference proteome</keyword>
<dbReference type="Proteomes" id="UP001204144">
    <property type="component" value="Unassembled WGS sequence"/>
</dbReference>
<evidence type="ECO:0000256" key="3">
    <source>
        <dbReference type="ARBA" id="ARBA00022801"/>
    </source>
</evidence>
<keyword evidence="1" id="KW-0540">Nuclease</keyword>
<evidence type="ECO:0000256" key="1">
    <source>
        <dbReference type="ARBA" id="ARBA00022722"/>
    </source>
</evidence>
<evidence type="ECO:0000313" key="5">
    <source>
        <dbReference type="EMBL" id="MCP9765398.1"/>
    </source>
</evidence>
<dbReference type="InterPro" id="IPR016071">
    <property type="entry name" value="Staphylococal_nuclease_OB-fold"/>
</dbReference>
<protein>
    <submittedName>
        <fullName evidence="5">Nuclease</fullName>
    </submittedName>
</protein>
<evidence type="ECO:0000313" key="6">
    <source>
        <dbReference type="Proteomes" id="UP001204144"/>
    </source>
</evidence>
<dbReference type="RefSeq" id="WP_255039091.1">
    <property type="nucleotide sequence ID" value="NZ_RJUF01000183.1"/>
</dbReference>
<evidence type="ECO:0000259" key="4">
    <source>
        <dbReference type="PROSITE" id="PS50830"/>
    </source>
</evidence>
<dbReference type="PANTHER" id="PTHR12302">
    <property type="entry name" value="EBNA2 BINDING PROTEIN P100"/>
    <property type="match status" value="1"/>
</dbReference>
<dbReference type="Gene3D" id="2.40.50.90">
    <property type="match status" value="1"/>
</dbReference>
<gene>
    <name evidence="5" type="ORF">EGI31_20885</name>
</gene>
<dbReference type="GO" id="GO:0016787">
    <property type="term" value="F:hydrolase activity"/>
    <property type="evidence" value="ECO:0007669"/>
    <property type="project" value="UniProtKB-KW"/>
</dbReference>
<organism evidence="5 6">
    <name type="scientific">Lacihabitans soyangensis</name>
    <dbReference type="NCBI Taxonomy" id="869394"/>
    <lineage>
        <taxon>Bacteria</taxon>
        <taxon>Pseudomonadati</taxon>
        <taxon>Bacteroidota</taxon>
        <taxon>Cytophagia</taxon>
        <taxon>Cytophagales</taxon>
        <taxon>Leadbetterellaceae</taxon>
        <taxon>Lacihabitans</taxon>
    </lineage>
</organism>
<dbReference type="PANTHER" id="PTHR12302:SF3">
    <property type="entry name" value="SERINE_THREONINE-PROTEIN KINASE 31"/>
    <property type="match status" value="1"/>
</dbReference>
<name>A0AAE3KUV5_9BACT</name>
<evidence type="ECO:0000256" key="2">
    <source>
        <dbReference type="ARBA" id="ARBA00022759"/>
    </source>
</evidence>
<sequence>MSFTISLLLKFLIFTQTLSSEVVGVMDGDTIELRMVSNDPRNKARKGKNLRIRLAHVDCPERGMPFYQNAKKFTSEKCFRKTVKIIHKNEYDRYGRLIGEVILPDGRNLNQELVKAGLAIHYKKYSSSWVYSKLEIEARIKKIGIWSN</sequence>
<dbReference type="GO" id="GO:0004519">
    <property type="term" value="F:endonuclease activity"/>
    <property type="evidence" value="ECO:0007669"/>
    <property type="project" value="UniProtKB-KW"/>
</dbReference>
<dbReference type="AlphaFoldDB" id="A0AAE3KUV5"/>
<dbReference type="PROSITE" id="PS50830">
    <property type="entry name" value="TNASE_3"/>
    <property type="match status" value="1"/>
</dbReference>